<gene>
    <name evidence="12" type="ORF">BDA96_03G170000</name>
</gene>
<evidence type="ECO:0000259" key="8">
    <source>
        <dbReference type="Pfam" id="PF00931"/>
    </source>
</evidence>
<name>A0A921UMH9_SORBI</name>
<organism evidence="12 13">
    <name type="scientific">Sorghum bicolor</name>
    <name type="common">Sorghum</name>
    <name type="synonym">Sorghum vulgare</name>
    <dbReference type="NCBI Taxonomy" id="4558"/>
    <lineage>
        <taxon>Eukaryota</taxon>
        <taxon>Viridiplantae</taxon>
        <taxon>Streptophyta</taxon>
        <taxon>Embryophyta</taxon>
        <taxon>Tracheophyta</taxon>
        <taxon>Spermatophyta</taxon>
        <taxon>Magnoliopsida</taxon>
        <taxon>Liliopsida</taxon>
        <taxon>Poales</taxon>
        <taxon>Poaceae</taxon>
        <taxon>PACMAD clade</taxon>
        <taxon>Panicoideae</taxon>
        <taxon>Andropogonodae</taxon>
        <taxon>Andropogoneae</taxon>
        <taxon>Sorghinae</taxon>
        <taxon>Sorghum</taxon>
    </lineage>
</organism>
<feature type="coiled-coil region" evidence="7">
    <location>
        <begin position="243"/>
        <end position="270"/>
    </location>
</feature>
<feature type="domain" description="NB-ARC" evidence="8">
    <location>
        <begin position="182"/>
        <end position="344"/>
    </location>
</feature>
<dbReference type="InterPro" id="IPR036388">
    <property type="entry name" value="WH-like_DNA-bd_sf"/>
</dbReference>
<dbReference type="Gene3D" id="3.40.50.300">
    <property type="entry name" value="P-loop containing nucleotide triphosphate hydrolases"/>
    <property type="match status" value="1"/>
</dbReference>
<keyword evidence="3" id="KW-0677">Repeat</keyword>
<dbReference type="InterPro" id="IPR041118">
    <property type="entry name" value="Rx_N"/>
</dbReference>
<comment type="caution">
    <text evidence="12">The sequence shown here is derived from an EMBL/GenBank/DDBJ whole genome shotgun (WGS) entry which is preliminary data.</text>
</comment>
<keyword evidence="4" id="KW-0547">Nucleotide-binding</keyword>
<dbReference type="InterPro" id="IPR027417">
    <property type="entry name" value="P-loop_NTPase"/>
</dbReference>
<dbReference type="FunFam" id="1.10.10.10:FF:000322">
    <property type="entry name" value="Probable disease resistance protein At1g63360"/>
    <property type="match status" value="1"/>
</dbReference>
<reference evidence="12" key="1">
    <citation type="journal article" date="2019" name="BMC Genomics">
        <title>A new reference genome for Sorghum bicolor reveals high levels of sequence similarity between sweet and grain genotypes: implications for the genetics of sugar metabolism.</title>
        <authorList>
            <person name="Cooper E.A."/>
            <person name="Brenton Z.W."/>
            <person name="Flinn B.S."/>
            <person name="Jenkins J."/>
            <person name="Shu S."/>
            <person name="Flowers D."/>
            <person name="Luo F."/>
            <person name="Wang Y."/>
            <person name="Xia P."/>
            <person name="Barry K."/>
            <person name="Daum C."/>
            <person name="Lipzen A."/>
            <person name="Yoshinaga Y."/>
            <person name="Schmutz J."/>
            <person name="Saski C."/>
            <person name="Vermerris W."/>
            <person name="Kresovich S."/>
        </authorList>
    </citation>
    <scope>NUCLEOTIDE SEQUENCE</scope>
</reference>
<proteinExistence type="inferred from homology"/>
<evidence type="ECO:0000256" key="1">
    <source>
        <dbReference type="ARBA" id="ARBA00008894"/>
    </source>
</evidence>
<evidence type="ECO:0000256" key="3">
    <source>
        <dbReference type="ARBA" id="ARBA00022737"/>
    </source>
</evidence>
<evidence type="ECO:0000256" key="4">
    <source>
        <dbReference type="ARBA" id="ARBA00022741"/>
    </source>
</evidence>
<keyword evidence="5" id="KW-0611">Plant defense</keyword>
<evidence type="ECO:0000259" key="11">
    <source>
        <dbReference type="Pfam" id="PF25019"/>
    </source>
</evidence>
<dbReference type="SUPFAM" id="SSF52058">
    <property type="entry name" value="L domain-like"/>
    <property type="match status" value="2"/>
</dbReference>
<dbReference type="GO" id="GO:0005524">
    <property type="term" value="F:ATP binding"/>
    <property type="evidence" value="ECO:0007669"/>
    <property type="project" value="UniProtKB-KW"/>
</dbReference>
<dbReference type="GO" id="GO:0009626">
    <property type="term" value="P:plant-type hypersensitive response"/>
    <property type="evidence" value="ECO:0007669"/>
    <property type="project" value="UniProtKB-ARBA"/>
</dbReference>
<reference evidence="12" key="2">
    <citation type="submission" date="2020-10" db="EMBL/GenBank/DDBJ databases">
        <authorList>
            <person name="Cooper E.A."/>
            <person name="Brenton Z.W."/>
            <person name="Flinn B.S."/>
            <person name="Jenkins J."/>
            <person name="Shu S."/>
            <person name="Flowers D."/>
            <person name="Luo F."/>
            <person name="Wang Y."/>
            <person name="Xia P."/>
            <person name="Barry K."/>
            <person name="Daum C."/>
            <person name="Lipzen A."/>
            <person name="Yoshinaga Y."/>
            <person name="Schmutz J."/>
            <person name="Saski C."/>
            <person name="Vermerris W."/>
            <person name="Kresovich S."/>
        </authorList>
    </citation>
    <scope>NUCLEOTIDE SEQUENCE</scope>
</reference>
<evidence type="ECO:0000256" key="6">
    <source>
        <dbReference type="ARBA" id="ARBA00022840"/>
    </source>
</evidence>
<dbReference type="EMBL" id="CM027682">
    <property type="protein sequence ID" value="KAG0537687.1"/>
    <property type="molecule type" value="Genomic_DNA"/>
</dbReference>
<dbReference type="InterPro" id="IPR032675">
    <property type="entry name" value="LRR_dom_sf"/>
</dbReference>
<evidence type="ECO:0000256" key="7">
    <source>
        <dbReference type="SAM" id="Coils"/>
    </source>
</evidence>
<dbReference type="InterPro" id="IPR056789">
    <property type="entry name" value="LRR_R13L1-DRL21"/>
</dbReference>
<dbReference type="SUPFAM" id="SSF52540">
    <property type="entry name" value="P-loop containing nucleoside triphosphate hydrolases"/>
    <property type="match status" value="1"/>
</dbReference>
<dbReference type="GO" id="GO:0042742">
    <property type="term" value="P:defense response to bacterium"/>
    <property type="evidence" value="ECO:0007669"/>
    <property type="project" value="UniProtKB-ARBA"/>
</dbReference>
<evidence type="ECO:0000313" key="12">
    <source>
        <dbReference type="EMBL" id="KAG0537687.1"/>
    </source>
</evidence>
<dbReference type="InterPro" id="IPR002182">
    <property type="entry name" value="NB-ARC"/>
</dbReference>
<dbReference type="FunFam" id="3.40.50.300:FF:001091">
    <property type="entry name" value="Probable disease resistance protein At1g61300"/>
    <property type="match status" value="1"/>
</dbReference>
<keyword evidence="2" id="KW-0433">Leucine-rich repeat</keyword>
<feature type="domain" description="Disease resistance N-terminal" evidence="9">
    <location>
        <begin position="14"/>
        <end position="99"/>
    </location>
</feature>
<sequence>MGELVVSMVVGPLLSLVKEKASSYLLEQYKVMEGMEEQHKILMRKLPAILDVIADAEEKATHREGAKAWLKEVKAVAYEANEAFDEFNYEALRREAKEKGHIRKLGFEGVKLFPTHNRVAFRKKMGNKLSKIVQTIEVLVTEMNTFGFNYQNQAPAPKQWRETDSILVDSENIAAKSRDAETQNIVKMLIDRANFAELTVLPIVGMGGLGKTTLAQLIYNHPDVKKHFELCKWVCVSDEFDVFKLANKICNKSEKNLEEAQKTLQNELKGKRYLIVLDDVWNEDSDKWEKLKASLKHGGNGCAVLTTTRKEGVAKLMGTVKAHDIVLLDAEAIKKIIETKAFGSQEKRPTELLVLVDGIVERCAGSPLAANALGSVLRGKTSPEEWKAVQSKSIAHNKEDKILPILKLSYDDLPSYMKQCFAFCAVYPKDTEIDMEHLIQLWMANGFVPKEKDIRLETTGKHIFQELVSRSFFQDVKQIKGDSEGSDVDWYCPSTTCKIHDLMHDVALSAMENEVATIIDEKPKQSEFLQNTCRHIALLCDEPEAILNSSLKTRSSAIQTLQCGRIKSSLHHVEKYSSLRALLFSQRKGTFLLKPRYLHHLRYLDVSGSFIESLPEDISILYHLHTLDVSHCWHLSRLPKQIKYMTVLRHLYTHGCQNLEGLPPKLGQLTSLQTLTNFVVGTGPDCSSIGELQHLNNLSGSLQLSKLENVTEAIDAKMAHLENKKELTALSLRWTTTEEDKPNCLKVLEGLEAPYGLKALRINDYRGTSFPAWMGMLPNMVELHLYDCKKSKNLPPLWQVPTLQVLCLKGLEELQCLCSGDTFFSFPSLKELMLVGLPAFDRWCEVNWLQGEQVIFPQLEKLSVKKCEKLISLPEAAPLGQSCSQNRTEIWSPFPALKILKLKVLESFHGWEAIKATQRHQIIPSKKGHQIMFPHLEKLSIRSCQELITLPEAPLLEEFCGVHYKMALSAFPVLKVLKLRKLDKFQIWGAADEAILGQHIIFPCLENLSIGYCQNLIALPEGPLLHELCGGDYEKARSAFPTLKVLQLKELENFERWGAADEGTQGQQIIFPCLENLSILNCQNLTALPEGPLLHGLCGGDYEKARSAFPTLKVLELKELENFERWGAADEGTQGQQIIFPCLENLSILNCQNLTALPEGPLLHGLCAGDYEKAHSAFPALKVLELEKLENFERWEQVGATQGGDTMFPHLEELSVRNCPKVTALPAGTSSLAPSVGRSDITTRSFFPKLKKIEFFCLESFESWGVTEAINGEQWIFPELETVSISGIPGLTTLPEVPKLSSFEIIYGHQQIFLAAIPRVIDSLSKLVISFNDPAAAALPAWHGAFELADSSSIKSPLTSLQLGSNCNLLFHSSALALWTSFVQLQDLRIQYCDALVYWPVEEFQSLVSLRNLEIEDCNKLIGYAPAAPGQSTSERSQLLPNLESLNISYCEILVEIFNMPTSLKTMEVLRCPELKSIFGKQQDKTTWNQGPSTDVMASTAAVPELSSSASRDRFLPCLESLFIRQCGSLSEVVNLPPSLRKIEISGCDKLRLLSGQLDALRTLKIHWCPRLRSLESTSGELQMLEILQLWNCKILAPFLSSGPQAYSYLRYFTIGGCPGIKSLPSSLRQRLDSLEIYLDARYQGAKLLKPKTWKYASCRN</sequence>
<dbReference type="PANTHER" id="PTHR36766:SF55">
    <property type="entry name" value="OS11G0492900 PROTEIN"/>
    <property type="match status" value="1"/>
</dbReference>
<evidence type="ECO:0000256" key="5">
    <source>
        <dbReference type="ARBA" id="ARBA00022821"/>
    </source>
</evidence>
<accession>A0A921UMH9</accession>
<dbReference type="Proteomes" id="UP000807115">
    <property type="component" value="Chromosome 3"/>
</dbReference>
<dbReference type="PRINTS" id="PR00364">
    <property type="entry name" value="DISEASERSIST"/>
</dbReference>
<dbReference type="PANTHER" id="PTHR36766">
    <property type="entry name" value="PLANT BROAD-SPECTRUM MILDEW RESISTANCE PROTEIN RPW8"/>
    <property type="match status" value="1"/>
</dbReference>
<evidence type="ECO:0000259" key="9">
    <source>
        <dbReference type="Pfam" id="PF18052"/>
    </source>
</evidence>
<evidence type="ECO:0000313" key="13">
    <source>
        <dbReference type="Proteomes" id="UP000807115"/>
    </source>
</evidence>
<dbReference type="GO" id="GO:0002758">
    <property type="term" value="P:innate immune response-activating signaling pathway"/>
    <property type="evidence" value="ECO:0007669"/>
    <property type="project" value="UniProtKB-ARBA"/>
</dbReference>
<dbReference type="InterPro" id="IPR042197">
    <property type="entry name" value="Apaf_helical"/>
</dbReference>
<dbReference type="SUPFAM" id="SSF52047">
    <property type="entry name" value="RNI-like"/>
    <property type="match status" value="1"/>
</dbReference>
<protein>
    <submittedName>
        <fullName evidence="12">Uncharacterized protein</fullName>
    </submittedName>
</protein>
<dbReference type="Pfam" id="PF18052">
    <property type="entry name" value="Rx_N"/>
    <property type="match status" value="1"/>
</dbReference>
<keyword evidence="6" id="KW-0067">ATP-binding</keyword>
<dbReference type="GO" id="GO:0043531">
    <property type="term" value="F:ADP binding"/>
    <property type="evidence" value="ECO:0007669"/>
    <property type="project" value="InterPro"/>
</dbReference>
<dbReference type="Gene3D" id="1.10.10.10">
    <property type="entry name" value="Winged helix-like DNA-binding domain superfamily/Winged helix DNA-binding domain"/>
    <property type="match status" value="1"/>
</dbReference>
<feature type="domain" description="Disease resistance protein winged helix" evidence="10">
    <location>
        <begin position="426"/>
        <end position="507"/>
    </location>
</feature>
<comment type="similarity">
    <text evidence="1">Belongs to the disease resistance NB-LRR family.</text>
</comment>
<dbReference type="Gene3D" id="3.80.10.10">
    <property type="entry name" value="Ribonuclease Inhibitor"/>
    <property type="match status" value="5"/>
</dbReference>
<dbReference type="Pfam" id="PF25019">
    <property type="entry name" value="LRR_R13L1-DRL21"/>
    <property type="match status" value="1"/>
</dbReference>
<dbReference type="Gene3D" id="1.10.8.430">
    <property type="entry name" value="Helical domain of apoptotic protease-activating factors"/>
    <property type="match status" value="1"/>
</dbReference>
<dbReference type="Pfam" id="PF00931">
    <property type="entry name" value="NB-ARC"/>
    <property type="match status" value="1"/>
</dbReference>
<dbReference type="Gene3D" id="1.20.5.4130">
    <property type="match status" value="1"/>
</dbReference>
<evidence type="ECO:0000259" key="10">
    <source>
        <dbReference type="Pfam" id="PF23559"/>
    </source>
</evidence>
<feature type="domain" description="R13L1/DRL21-like LRR repeat region" evidence="11">
    <location>
        <begin position="689"/>
        <end position="810"/>
    </location>
</feature>
<keyword evidence="7" id="KW-0175">Coiled coil</keyword>
<dbReference type="InterPro" id="IPR058922">
    <property type="entry name" value="WHD_DRP"/>
</dbReference>
<dbReference type="Pfam" id="PF23559">
    <property type="entry name" value="WHD_DRP"/>
    <property type="match status" value="1"/>
</dbReference>
<evidence type="ECO:0000256" key="2">
    <source>
        <dbReference type="ARBA" id="ARBA00022614"/>
    </source>
</evidence>